<evidence type="ECO:0000313" key="4">
    <source>
        <dbReference type="Proteomes" id="UP000663862"/>
    </source>
</evidence>
<keyword evidence="2" id="KW-0812">Transmembrane</keyword>
<sequence>MSGETIIIEENNLLNLSNDVRDASTSPNHGSSPESLSSSTSISPNRNQITTITGQLTELNKGITDMSHKMDQFLAVNSKVVEDMNGKIDKFLDSSGKVIEDMNGKIDKFLDASGKVIEDMNGKIDKFLDASGKVVETNDKLLKFNQKLVVWSNVVLSSFIVSSIAIYLKR</sequence>
<feature type="region of interest" description="Disordered" evidence="1">
    <location>
        <begin position="19"/>
        <end position="47"/>
    </location>
</feature>
<accession>A0A820SV83</accession>
<comment type="caution">
    <text evidence="3">The sequence shown here is derived from an EMBL/GenBank/DDBJ whole genome shotgun (WGS) entry which is preliminary data.</text>
</comment>
<evidence type="ECO:0000256" key="1">
    <source>
        <dbReference type="SAM" id="MobiDB-lite"/>
    </source>
</evidence>
<evidence type="ECO:0000256" key="2">
    <source>
        <dbReference type="SAM" id="Phobius"/>
    </source>
</evidence>
<gene>
    <name evidence="3" type="ORF">TSG867_LOCUS17373</name>
</gene>
<dbReference type="EMBL" id="CAJOBQ010001105">
    <property type="protein sequence ID" value="CAF4455842.1"/>
    <property type="molecule type" value="Genomic_DNA"/>
</dbReference>
<evidence type="ECO:0000313" key="3">
    <source>
        <dbReference type="EMBL" id="CAF4455842.1"/>
    </source>
</evidence>
<feature type="compositionally biased region" description="Low complexity" evidence="1">
    <location>
        <begin position="26"/>
        <end position="44"/>
    </location>
</feature>
<keyword evidence="2" id="KW-1133">Transmembrane helix</keyword>
<feature type="transmembrane region" description="Helical" evidence="2">
    <location>
        <begin position="148"/>
        <end position="168"/>
    </location>
</feature>
<keyword evidence="2" id="KW-0472">Membrane</keyword>
<name>A0A820SV83_9BILA</name>
<reference evidence="3" key="1">
    <citation type="submission" date="2021-02" db="EMBL/GenBank/DDBJ databases">
        <authorList>
            <person name="Nowell W R."/>
        </authorList>
    </citation>
    <scope>NUCLEOTIDE SEQUENCE</scope>
</reference>
<protein>
    <submittedName>
        <fullName evidence="3">Uncharacterized protein</fullName>
    </submittedName>
</protein>
<proteinExistence type="predicted"/>
<dbReference type="AlphaFoldDB" id="A0A820SV83"/>
<dbReference type="Proteomes" id="UP000663862">
    <property type="component" value="Unassembled WGS sequence"/>
</dbReference>
<organism evidence="3 4">
    <name type="scientific">Rotaria socialis</name>
    <dbReference type="NCBI Taxonomy" id="392032"/>
    <lineage>
        <taxon>Eukaryota</taxon>
        <taxon>Metazoa</taxon>
        <taxon>Spiralia</taxon>
        <taxon>Gnathifera</taxon>
        <taxon>Rotifera</taxon>
        <taxon>Eurotatoria</taxon>
        <taxon>Bdelloidea</taxon>
        <taxon>Philodinida</taxon>
        <taxon>Philodinidae</taxon>
        <taxon>Rotaria</taxon>
    </lineage>
</organism>